<dbReference type="EMBL" id="KK915133">
    <property type="protein sequence ID" value="KDP24244.1"/>
    <property type="molecule type" value="Genomic_DNA"/>
</dbReference>
<evidence type="ECO:0000313" key="1">
    <source>
        <dbReference type="EMBL" id="KDP24244.1"/>
    </source>
</evidence>
<sequence length="104" mass="11708">MVRPLPNPAGVHTSPEYRTWFIAAVWPIERPRKNALLSALEGWAQVGTNDADGTDKEIVMAPRRCKVGEGLAPKDDIEHLDSYRLLDFCCFSLILTFLTFYLGL</sequence>
<dbReference type="Proteomes" id="UP000027138">
    <property type="component" value="Unassembled WGS sequence"/>
</dbReference>
<accession>A0A067JXJ7</accession>
<organism evidence="1 2">
    <name type="scientific">Jatropha curcas</name>
    <name type="common">Barbados nut</name>
    <dbReference type="NCBI Taxonomy" id="180498"/>
    <lineage>
        <taxon>Eukaryota</taxon>
        <taxon>Viridiplantae</taxon>
        <taxon>Streptophyta</taxon>
        <taxon>Embryophyta</taxon>
        <taxon>Tracheophyta</taxon>
        <taxon>Spermatophyta</taxon>
        <taxon>Magnoliopsida</taxon>
        <taxon>eudicotyledons</taxon>
        <taxon>Gunneridae</taxon>
        <taxon>Pentapetalae</taxon>
        <taxon>rosids</taxon>
        <taxon>fabids</taxon>
        <taxon>Malpighiales</taxon>
        <taxon>Euphorbiaceae</taxon>
        <taxon>Crotonoideae</taxon>
        <taxon>Jatropheae</taxon>
        <taxon>Jatropha</taxon>
    </lineage>
</organism>
<gene>
    <name evidence="1" type="ORF">JCGZ_26701</name>
</gene>
<name>A0A067JXJ7_JATCU</name>
<protein>
    <submittedName>
        <fullName evidence="1">Uncharacterized protein</fullName>
    </submittedName>
</protein>
<reference evidence="1 2" key="1">
    <citation type="journal article" date="2014" name="PLoS ONE">
        <title>Global Analysis of Gene Expression Profiles in Physic Nut (Jatropha curcas L.) Seedlings Exposed to Salt Stress.</title>
        <authorList>
            <person name="Zhang L."/>
            <person name="Zhang C."/>
            <person name="Wu P."/>
            <person name="Chen Y."/>
            <person name="Li M."/>
            <person name="Jiang H."/>
            <person name="Wu G."/>
        </authorList>
    </citation>
    <scope>NUCLEOTIDE SEQUENCE [LARGE SCALE GENOMIC DNA]</scope>
    <source>
        <strain evidence="2">cv. GZQX0401</strain>
        <tissue evidence="1">Young leaves</tissue>
    </source>
</reference>
<proteinExistence type="predicted"/>
<keyword evidence="2" id="KW-1185">Reference proteome</keyword>
<dbReference type="AlphaFoldDB" id="A0A067JXJ7"/>
<evidence type="ECO:0000313" key="2">
    <source>
        <dbReference type="Proteomes" id="UP000027138"/>
    </source>
</evidence>